<keyword evidence="1" id="KW-1133">Transmembrane helix</keyword>
<keyword evidence="1" id="KW-0812">Transmembrane</keyword>
<evidence type="ECO:0000313" key="3">
    <source>
        <dbReference type="Proteomes" id="UP000003959"/>
    </source>
</evidence>
<reference evidence="3" key="1">
    <citation type="journal article" date="2011" name="Proc. Natl. Acad. Sci. U.S.A.">
        <title>Genomic insights into the physiology and ecology of the marine filamentous cyanobacterium Lyngbya majuscula.</title>
        <authorList>
            <person name="Jones A.C."/>
            <person name="Monroe E.A."/>
            <person name="Podell S."/>
            <person name="Hess W.R."/>
            <person name="Klages S."/>
            <person name="Esquenazi E."/>
            <person name="Niessen S."/>
            <person name="Hoover H."/>
            <person name="Rothmann M."/>
            <person name="Lasken R.S."/>
            <person name="Yates J.R.III."/>
            <person name="Reinhardt R."/>
            <person name="Kube M."/>
            <person name="Burkart M.D."/>
            <person name="Allen E.E."/>
            <person name="Dorrestein P.C."/>
            <person name="Gerwick W.H."/>
            <person name="Gerwick L."/>
        </authorList>
    </citation>
    <scope>NUCLEOTIDE SEQUENCE [LARGE SCALE GENOMIC DNA]</scope>
    <source>
        <strain evidence="3">3L</strain>
    </source>
</reference>
<organism evidence="2 3">
    <name type="scientific">Moorena producens 3L</name>
    <dbReference type="NCBI Taxonomy" id="489825"/>
    <lineage>
        <taxon>Bacteria</taxon>
        <taxon>Bacillati</taxon>
        <taxon>Cyanobacteriota</taxon>
        <taxon>Cyanophyceae</taxon>
        <taxon>Coleofasciculales</taxon>
        <taxon>Coleofasciculaceae</taxon>
        <taxon>Moorena</taxon>
    </lineage>
</organism>
<dbReference type="RefSeq" id="WP_008183220.1">
    <property type="nucleotide sequence ID" value="NZ_GL890874.1"/>
</dbReference>
<dbReference type="EMBL" id="GL890874">
    <property type="protein sequence ID" value="EGJ32943.1"/>
    <property type="molecule type" value="Genomic_DNA"/>
</dbReference>
<dbReference type="AlphaFoldDB" id="F4XQW8"/>
<dbReference type="HOGENOM" id="CLU_2538867_0_0_3"/>
<keyword evidence="3" id="KW-1185">Reference proteome</keyword>
<accession>F4XQW8</accession>
<evidence type="ECO:0000256" key="1">
    <source>
        <dbReference type="SAM" id="Phobius"/>
    </source>
</evidence>
<sequence length="83" mass="9557">MTNRIESLIKSYLNRFTSGCGVWIYKLGCVIYLQGFPLMGLAYGHATRAHTLRICFLFWSNLRVMARVMGFLRGLFVIFTNNS</sequence>
<keyword evidence="1" id="KW-0472">Membrane</keyword>
<name>F4XQW8_9CYAN</name>
<gene>
    <name evidence="2" type="ORF">LYNGBM3L_55350</name>
</gene>
<proteinExistence type="predicted"/>
<dbReference type="Proteomes" id="UP000003959">
    <property type="component" value="Unassembled WGS sequence"/>
</dbReference>
<evidence type="ECO:0000313" key="2">
    <source>
        <dbReference type="EMBL" id="EGJ32943.1"/>
    </source>
</evidence>
<feature type="transmembrane region" description="Helical" evidence="1">
    <location>
        <begin position="23"/>
        <end position="44"/>
    </location>
</feature>
<protein>
    <submittedName>
        <fullName evidence="2">Uncharacterized protein</fullName>
    </submittedName>
</protein>